<dbReference type="InterPro" id="IPR027024">
    <property type="entry name" value="UCP027386_ABC_sbc_TM0202"/>
</dbReference>
<dbReference type="InterPro" id="IPR006311">
    <property type="entry name" value="TAT_signal"/>
</dbReference>
<dbReference type="InterPro" id="IPR015168">
    <property type="entry name" value="SsuA/THI5"/>
</dbReference>
<dbReference type="PROSITE" id="PS51318">
    <property type="entry name" value="TAT"/>
    <property type="match status" value="1"/>
</dbReference>
<dbReference type="Proteomes" id="UP000198528">
    <property type="component" value="Unassembled WGS sequence"/>
</dbReference>
<dbReference type="PROSITE" id="PS51257">
    <property type="entry name" value="PROKAR_LIPOPROTEIN"/>
    <property type="match status" value="1"/>
</dbReference>
<feature type="domain" description="SsuA/THI5-like" evidence="1">
    <location>
        <begin position="107"/>
        <end position="301"/>
    </location>
</feature>
<accession>A0A1G6KMH2</accession>
<name>A0A1G6KMH2_9ACTN</name>
<keyword evidence="3" id="KW-1185">Reference proteome</keyword>
<evidence type="ECO:0000313" key="2">
    <source>
        <dbReference type="EMBL" id="SDC32312.1"/>
    </source>
</evidence>
<dbReference type="AlphaFoldDB" id="A0A1G6KMH2"/>
<dbReference type="SUPFAM" id="SSF53850">
    <property type="entry name" value="Periplasmic binding protein-like II"/>
    <property type="match status" value="1"/>
</dbReference>
<proteinExistence type="predicted"/>
<evidence type="ECO:0000313" key="3">
    <source>
        <dbReference type="Proteomes" id="UP000198528"/>
    </source>
</evidence>
<dbReference type="EMBL" id="FMZL01000009">
    <property type="protein sequence ID" value="SDC32312.1"/>
    <property type="molecule type" value="Genomic_DNA"/>
</dbReference>
<dbReference type="PIRSF" id="PIRSF027386">
    <property type="entry name" value="UCP027386_ABC_sbc_TM0202"/>
    <property type="match status" value="1"/>
</dbReference>
<gene>
    <name evidence="2" type="ORF">SAMN04487824_10914</name>
</gene>
<organism evidence="2 3">
    <name type="scientific">Parafannyhessea umbonata</name>
    <dbReference type="NCBI Taxonomy" id="604330"/>
    <lineage>
        <taxon>Bacteria</taxon>
        <taxon>Bacillati</taxon>
        <taxon>Actinomycetota</taxon>
        <taxon>Coriobacteriia</taxon>
        <taxon>Coriobacteriales</taxon>
        <taxon>Atopobiaceae</taxon>
        <taxon>Parafannyhessea</taxon>
    </lineage>
</organism>
<dbReference type="Pfam" id="PF09084">
    <property type="entry name" value="NMT1"/>
    <property type="match status" value="1"/>
</dbReference>
<dbReference type="STRING" id="604330.SAMN04489857_1117"/>
<reference evidence="3" key="1">
    <citation type="submission" date="2016-10" db="EMBL/GenBank/DDBJ databases">
        <authorList>
            <person name="Varghese N."/>
            <person name="Submissions S."/>
        </authorList>
    </citation>
    <scope>NUCLEOTIDE SEQUENCE [LARGE SCALE GENOMIC DNA]</scope>
    <source>
        <strain evidence="3">DSM 22619</strain>
    </source>
</reference>
<protein>
    <submittedName>
        <fullName evidence="2">NitT/TauT family transport system substrate-binding protein</fullName>
    </submittedName>
</protein>
<sequence>MQKNMTRREALATLAGLGLTGILAGCGTGASDSSASDSSKSGGSKASKAKAKATDDVVVRVASLKGPTTIGLVKMMDTTSGIPTDGAALPEDNSAKKGSGITYAYAVSASPDELLPQIIQGKVDIACVPSNVGSVLYNKTEGKIRVIDVNTLGVLSVVTGDSSVAKFEDLAGKTVYVSGKGSSPEYVLDFLLGKAGIADKVTVEWKSEHAEVAAILASDPAAVGILPQPFTTATLVQNGSLKAPVDLTDVWKEYATDGSEFVMGATIVRAAFADEHPEAVEDFLRRHAKSVKQVNADPKAAAPLVVKAGIVPKEPIAQKAIPQCNVVCITGKKMRRALEGYLQVLYDANKASVGGALPADDFYYQQA</sequence>
<dbReference type="PANTHER" id="PTHR30024:SF46">
    <property type="entry name" value="ABC TRANSPORTER, SUBSTRATE-BINDING LIPOPROTEIN"/>
    <property type="match status" value="1"/>
</dbReference>
<dbReference type="PANTHER" id="PTHR30024">
    <property type="entry name" value="ALIPHATIC SULFONATES-BINDING PROTEIN-RELATED"/>
    <property type="match status" value="1"/>
</dbReference>
<dbReference type="Gene3D" id="3.40.190.10">
    <property type="entry name" value="Periplasmic binding protein-like II"/>
    <property type="match status" value="2"/>
</dbReference>
<evidence type="ECO:0000259" key="1">
    <source>
        <dbReference type="Pfam" id="PF09084"/>
    </source>
</evidence>
<dbReference type="RefSeq" id="WP_256324496.1">
    <property type="nucleotide sequence ID" value="NZ_FMZL01000009.1"/>
</dbReference>